<keyword evidence="3" id="KW-1185">Reference proteome</keyword>
<evidence type="ECO:0000313" key="2">
    <source>
        <dbReference type="EMBL" id="KAF6147366.1"/>
    </source>
</evidence>
<feature type="compositionally biased region" description="Basic and acidic residues" evidence="1">
    <location>
        <begin position="1"/>
        <end position="17"/>
    </location>
</feature>
<dbReference type="EMBL" id="JACGCM010001912">
    <property type="protein sequence ID" value="KAF6147366.1"/>
    <property type="molecule type" value="Genomic_DNA"/>
</dbReference>
<evidence type="ECO:0000256" key="1">
    <source>
        <dbReference type="SAM" id="MobiDB-lite"/>
    </source>
</evidence>
<feature type="region of interest" description="Disordered" evidence="1">
    <location>
        <begin position="167"/>
        <end position="189"/>
    </location>
</feature>
<sequence>MSTRSKDTQLRSNDFDKSSSTLDPPGSSREGLEVVKDLVLDDDVEVGMKVNFKAISSEYGGDLLETMVVLEVQTMGVGEVATTDIVFFNLEKVVGEAYQASTDQTTTVSVKEQTMEVEKTEDEASQFVYLHASAYQITVVSVEEQTIEVAQTEVVIFHHEEDVDEASQSKESKVEVVEGKDDDNGNLQNKLDPEQVIKEMAVDQTNLILMESEVDVTLKKRHAITKDEINERAFKMACRMNQLHAHLGELLSGVLVKSFIQRPISQDEKK</sequence>
<comment type="caution">
    <text evidence="2">The sequence shown here is derived from an EMBL/GenBank/DDBJ whole genome shotgun (WGS) entry which is preliminary data.</text>
</comment>
<name>A0A7J7LXI0_9MAGN</name>
<feature type="region of interest" description="Disordered" evidence="1">
    <location>
        <begin position="1"/>
        <end position="30"/>
    </location>
</feature>
<protein>
    <submittedName>
        <fullName evidence="2">Uncharacterized protein</fullName>
    </submittedName>
</protein>
<reference evidence="2 3" key="1">
    <citation type="journal article" date="2020" name="IScience">
        <title>Genome Sequencing of the Endangered Kingdonia uniflora (Circaeasteraceae, Ranunculales) Reveals Potential Mechanisms of Evolutionary Specialization.</title>
        <authorList>
            <person name="Sun Y."/>
            <person name="Deng T."/>
            <person name="Zhang A."/>
            <person name="Moore M.J."/>
            <person name="Landis J.B."/>
            <person name="Lin N."/>
            <person name="Zhang H."/>
            <person name="Zhang X."/>
            <person name="Huang J."/>
            <person name="Zhang X."/>
            <person name="Sun H."/>
            <person name="Wang H."/>
        </authorList>
    </citation>
    <scope>NUCLEOTIDE SEQUENCE [LARGE SCALE GENOMIC DNA]</scope>
    <source>
        <strain evidence="2">TB1705</strain>
        <tissue evidence="2">Leaf</tissue>
    </source>
</reference>
<organism evidence="2 3">
    <name type="scientific">Kingdonia uniflora</name>
    <dbReference type="NCBI Taxonomy" id="39325"/>
    <lineage>
        <taxon>Eukaryota</taxon>
        <taxon>Viridiplantae</taxon>
        <taxon>Streptophyta</taxon>
        <taxon>Embryophyta</taxon>
        <taxon>Tracheophyta</taxon>
        <taxon>Spermatophyta</taxon>
        <taxon>Magnoliopsida</taxon>
        <taxon>Ranunculales</taxon>
        <taxon>Circaeasteraceae</taxon>
        <taxon>Kingdonia</taxon>
    </lineage>
</organism>
<dbReference type="AlphaFoldDB" id="A0A7J7LXI0"/>
<feature type="compositionally biased region" description="Basic and acidic residues" evidence="1">
    <location>
        <begin position="167"/>
        <end position="183"/>
    </location>
</feature>
<accession>A0A7J7LXI0</accession>
<evidence type="ECO:0000313" key="3">
    <source>
        <dbReference type="Proteomes" id="UP000541444"/>
    </source>
</evidence>
<gene>
    <name evidence="2" type="ORF">GIB67_003264</name>
</gene>
<dbReference type="Proteomes" id="UP000541444">
    <property type="component" value="Unassembled WGS sequence"/>
</dbReference>
<proteinExistence type="predicted"/>